<evidence type="ECO:0000259" key="2">
    <source>
        <dbReference type="Pfam" id="PF22640"/>
    </source>
</evidence>
<name>A0ABP4ETX9_9ACTN</name>
<dbReference type="InterPro" id="IPR029044">
    <property type="entry name" value="Nucleotide-diphossugar_trans"/>
</dbReference>
<dbReference type="PANTHER" id="PTHR46390">
    <property type="entry name" value="MANNOSE-1-PHOSPHATE GUANYLYLTRANSFERASE"/>
    <property type="match status" value="1"/>
</dbReference>
<accession>A0ABP4ETX9</accession>
<gene>
    <name evidence="3" type="ORF">GCM10009606_10010</name>
</gene>
<evidence type="ECO:0000313" key="4">
    <source>
        <dbReference type="Proteomes" id="UP001499979"/>
    </source>
</evidence>
<evidence type="ECO:0000313" key="3">
    <source>
        <dbReference type="EMBL" id="GAA1131891.1"/>
    </source>
</evidence>
<dbReference type="GO" id="GO:0016779">
    <property type="term" value="F:nucleotidyltransferase activity"/>
    <property type="evidence" value="ECO:0007669"/>
    <property type="project" value="UniProtKB-KW"/>
</dbReference>
<sequence>MSSIDHFWAVVPAGGAGTRLWPLSRRSAPKFLHDLTGTGRTLLQGTLDRLAPLAEDRFVVVTGRAHRDAVLKQLPEVGPERVLAEPSPRDSMAAIGLAAAVLERDDPDAVMGSFPADHVIRDPDVFADCVRTAAEVARDDWLVTLGIEPAFPSSAFGYVHLGDPLPGHPGARAVLEFVEKPSVRTATEYIATGRYRWNAGMFVVRPTVLLDLLGRWHPEFAAALRAIAAEPARLDELWTGLPKIALDHAVAEPAADAGRVVSVPSAFRWEDIGDFDSLAALLAGDPQPTVLGDEALVQALDASGLVVPASGRVVAVVGLEDVVVVDTPDALLVTTRARAQEVKQVVAELADRGRSDLV</sequence>
<feature type="domain" description="MannoseP isomerase/GMP-like beta-helix" evidence="2">
    <location>
        <begin position="299"/>
        <end position="349"/>
    </location>
</feature>
<dbReference type="PANTHER" id="PTHR46390:SF1">
    <property type="entry name" value="MANNOSE-1-PHOSPHATE GUANYLYLTRANSFERASE"/>
    <property type="match status" value="1"/>
</dbReference>
<dbReference type="InterPro" id="IPR051161">
    <property type="entry name" value="Mannose-6P_isomerase_type2"/>
</dbReference>
<dbReference type="Gene3D" id="3.90.550.10">
    <property type="entry name" value="Spore Coat Polysaccharide Biosynthesis Protein SpsA, Chain A"/>
    <property type="match status" value="1"/>
</dbReference>
<comment type="caution">
    <text evidence="3">The sequence shown here is derived from an EMBL/GenBank/DDBJ whole genome shotgun (WGS) entry which is preliminary data.</text>
</comment>
<keyword evidence="3" id="KW-0548">Nucleotidyltransferase</keyword>
<dbReference type="SUPFAM" id="SSF53448">
    <property type="entry name" value="Nucleotide-diphospho-sugar transferases"/>
    <property type="match status" value="1"/>
</dbReference>
<dbReference type="SUPFAM" id="SSF159283">
    <property type="entry name" value="Guanosine diphospho-D-mannose pyrophosphorylase/mannose-6-phosphate isomerase linker domain"/>
    <property type="match status" value="1"/>
</dbReference>
<reference evidence="4" key="1">
    <citation type="journal article" date="2019" name="Int. J. Syst. Evol. Microbiol.">
        <title>The Global Catalogue of Microorganisms (GCM) 10K type strain sequencing project: providing services to taxonomists for standard genome sequencing and annotation.</title>
        <authorList>
            <consortium name="The Broad Institute Genomics Platform"/>
            <consortium name="The Broad Institute Genome Sequencing Center for Infectious Disease"/>
            <person name="Wu L."/>
            <person name="Ma J."/>
        </authorList>
    </citation>
    <scope>NUCLEOTIDE SEQUENCE [LARGE SCALE GENOMIC DNA]</scope>
    <source>
        <strain evidence="4">JCM 11813</strain>
    </source>
</reference>
<dbReference type="Proteomes" id="UP001499979">
    <property type="component" value="Unassembled WGS sequence"/>
</dbReference>
<dbReference type="InterPro" id="IPR005835">
    <property type="entry name" value="NTP_transferase_dom"/>
</dbReference>
<keyword evidence="3" id="KW-0808">Transferase</keyword>
<proteinExistence type="predicted"/>
<protein>
    <submittedName>
        <fullName evidence="3">Mannose-1-phosphate guanylyltransferase</fullName>
    </submittedName>
</protein>
<evidence type="ECO:0000259" key="1">
    <source>
        <dbReference type="Pfam" id="PF00483"/>
    </source>
</evidence>
<dbReference type="Pfam" id="PF22640">
    <property type="entry name" value="ManC_GMP_beta-helix"/>
    <property type="match status" value="1"/>
</dbReference>
<feature type="domain" description="Nucleotidyl transferase" evidence="1">
    <location>
        <begin position="9"/>
        <end position="280"/>
    </location>
</feature>
<keyword evidence="4" id="KW-1185">Reference proteome</keyword>
<dbReference type="CDD" id="cd02509">
    <property type="entry name" value="GDP-M1P_Guanylyltransferase"/>
    <property type="match status" value="1"/>
</dbReference>
<dbReference type="InterPro" id="IPR054566">
    <property type="entry name" value="ManC/GMP-like_b-helix"/>
</dbReference>
<dbReference type="EMBL" id="BAAAJE010000002">
    <property type="protein sequence ID" value="GAA1131891.1"/>
    <property type="molecule type" value="Genomic_DNA"/>
</dbReference>
<dbReference type="InterPro" id="IPR049577">
    <property type="entry name" value="GMPP_N"/>
</dbReference>
<organism evidence="3 4">
    <name type="scientific">Nocardioides aquiterrae</name>
    <dbReference type="NCBI Taxonomy" id="203799"/>
    <lineage>
        <taxon>Bacteria</taxon>
        <taxon>Bacillati</taxon>
        <taxon>Actinomycetota</taxon>
        <taxon>Actinomycetes</taxon>
        <taxon>Propionibacteriales</taxon>
        <taxon>Nocardioidaceae</taxon>
        <taxon>Nocardioides</taxon>
    </lineage>
</organism>
<dbReference type="Pfam" id="PF00483">
    <property type="entry name" value="NTP_transferase"/>
    <property type="match status" value="1"/>
</dbReference>
<dbReference type="RefSeq" id="WP_343906216.1">
    <property type="nucleotide sequence ID" value="NZ_BAAAJE010000002.1"/>
</dbReference>